<evidence type="ECO:0000313" key="3">
    <source>
        <dbReference type="Proteomes" id="UP000371977"/>
    </source>
</evidence>
<keyword evidence="1" id="KW-0472">Membrane</keyword>
<keyword evidence="1" id="KW-1133">Transmembrane helix</keyword>
<dbReference type="AlphaFoldDB" id="A0A6C2C5Y8"/>
<feature type="transmembrane region" description="Helical" evidence="1">
    <location>
        <begin position="108"/>
        <end position="127"/>
    </location>
</feature>
<name>A0A6C2C5Y8_9LACO</name>
<evidence type="ECO:0000256" key="1">
    <source>
        <dbReference type="SAM" id="Phobius"/>
    </source>
</evidence>
<dbReference type="Proteomes" id="UP000371977">
    <property type="component" value="Unassembled WGS sequence"/>
</dbReference>
<proteinExistence type="predicted"/>
<dbReference type="RefSeq" id="WP_148622858.1">
    <property type="nucleotide sequence ID" value="NZ_SDGZ01000015.1"/>
</dbReference>
<feature type="transmembrane region" description="Helical" evidence="1">
    <location>
        <begin position="201"/>
        <end position="218"/>
    </location>
</feature>
<keyword evidence="3" id="KW-1185">Reference proteome</keyword>
<feature type="transmembrane region" description="Helical" evidence="1">
    <location>
        <begin position="133"/>
        <end position="156"/>
    </location>
</feature>
<dbReference type="EMBL" id="SDGZ01000015">
    <property type="protein sequence ID" value="TYC48996.1"/>
    <property type="molecule type" value="Genomic_DNA"/>
</dbReference>
<dbReference type="InterPro" id="IPR009214">
    <property type="entry name" value="DUF1129"/>
</dbReference>
<evidence type="ECO:0000313" key="2">
    <source>
        <dbReference type="EMBL" id="TYC48996.1"/>
    </source>
</evidence>
<keyword evidence="1" id="KW-0812">Transmembrane</keyword>
<feature type="transmembrane region" description="Helical" evidence="1">
    <location>
        <begin position="168"/>
        <end position="195"/>
    </location>
</feature>
<gene>
    <name evidence="2" type="ORF">ESZ50_07045</name>
</gene>
<sequence>MTEVNEQATTPELPSRAELANSGLTNRNQLFMHQVVELATEPGQAELAMKIQAQLLEGQKSGQTARQMFGTPAQALGLAKQVAVEEEGLTPNQIYAAHPFWQLVLDNAMAFGMLFMVMFGFMLAFSSNVSRESAGAAGLTSLIGTAVFGAIFFSLATKFLAAKGGSRIVKFLGAALLFVAWFGLYLLLAGLPAAVNPIMPGWVYLVLAAITFFAFRYWRARTKIVGGFLGGTRRPRNR</sequence>
<organism evidence="2 3">
    <name type="scientific">Weissella muntiaci</name>
    <dbReference type="NCBI Taxonomy" id="2508881"/>
    <lineage>
        <taxon>Bacteria</taxon>
        <taxon>Bacillati</taxon>
        <taxon>Bacillota</taxon>
        <taxon>Bacilli</taxon>
        <taxon>Lactobacillales</taxon>
        <taxon>Lactobacillaceae</taxon>
        <taxon>Weissella</taxon>
    </lineage>
</organism>
<dbReference type="Pfam" id="PF06570">
    <property type="entry name" value="DUF1129"/>
    <property type="match status" value="1"/>
</dbReference>
<accession>A0A6C2C5Y8</accession>
<protein>
    <submittedName>
        <fullName evidence="2">DUF1129 family protein</fullName>
    </submittedName>
</protein>
<comment type="caution">
    <text evidence="2">The sequence shown here is derived from an EMBL/GenBank/DDBJ whole genome shotgun (WGS) entry which is preliminary data.</text>
</comment>
<reference evidence="2 3" key="1">
    <citation type="submission" date="2019-01" db="EMBL/GenBank/DDBJ databases">
        <title>Weissella sp. nov., a novel lactic acid bacterium isolated from animal feces.</title>
        <authorList>
            <person name="Wang L.-T."/>
        </authorList>
    </citation>
    <scope>NUCLEOTIDE SEQUENCE [LARGE SCALE GENOMIC DNA]</scope>
    <source>
        <strain evidence="2 3">8H-2</strain>
    </source>
</reference>
<dbReference type="OrthoDB" id="2143285at2"/>